<organism evidence="8 9">
    <name type="scientific">Sediminibacterium roseum</name>
    <dbReference type="NCBI Taxonomy" id="1978412"/>
    <lineage>
        <taxon>Bacteria</taxon>
        <taxon>Pseudomonadati</taxon>
        <taxon>Bacteroidota</taxon>
        <taxon>Chitinophagia</taxon>
        <taxon>Chitinophagales</taxon>
        <taxon>Chitinophagaceae</taxon>
        <taxon>Sediminibacterium</taxon>
    </lineage>
</organism>
<dbReference type="Proteomes" id="UP000753802">
    <property type="component" value="Unassembled WGS sequence"/>
</dbReference>
<dbReference type="CDD" id="cd07185">
    <property type="entry name" value="OmpA_C-like"/>
    <property type="match status" value="1"/>
</dbReference>
<dbReference type="SUPFAM" id="SSF103088">
    <property type="entry name" value="OmpA-like"/>
    <property type="match status" value="1"/>
</dbReference>
<dbReference type="InterPro" id="IPR006665">
    <property type="entry name" value="OmpA-like"/>
</dbReference>
<keyword evidence="2 4" id="KW-0472">Membrane</keyword>
<dbReference type="PANTHER" id="PTHR30329:SF21">
    <property type="entry name" value="LIPOPROTEIN YIAD-RELATED"/>
    <property type="match status" value="1"/>
</dbReference>
<evidence type="ECO:0000313" key="8">
    <source>
        <dbReference type="EMBL" id="NCI48709.1"/>
    </source>
</evidence>
<dbReference type="PRINTS" id="PR01021">
    <property type="entry name" value="OMPADOMAIN"/>
</dbReference>
<dbReference type="InterPro" id="IPR036737">
    <property type="entry name" value="OmpA-like_sf"/>
</dbReference>
<comment type="subcellular location">
    <subcellularLocation>
        <location evidence="1">Cell outer membrane</location>
    </subcellularLocation>
</comment>
<dbReference type="InterPro" id="IPR006664">
    <property type="entry name" value="OMP_bac"/>
</dbReference>
<feature type="signal peptide" evidence="6">
    <location>
        <begin position="1"/>
        <end position="18"/>
    </location>
</feature>
<keyword evidence="9" id="KW-1185">Reference proteome</keyword>
<evidence type="ECO:0000259" key="7">
    <source>
        <dbReference type="PROSITE" id="PS51123"/>
    </source>
</evidence>
<protein>
    <submittedName>
        <fullName evidence="8">OmpA family protein</fullName>
    </submittedName>
</protein>
<keyword evidence="3" id="KW-0998">Cell outer membrane</keyword>
<evidence type="ECO:0000256" key="6">
    <source>
        <dbReference type="SAM" id="SignalP"/>
    </source>
</evidence>
<feature type="domain" description="OmpA-like" evidence="7">
    <location>
        <begin position="266"/>
        <end position="382"/>
    </location>
</feature>
<dbReference type="EMBL" id="JAACJS010000002">
    <property type="protein sequence ID" value="NCI48709.1"/>
    <property type="molecule type" value="Genomic_DNA"/>
</dbReference>
<dbReference type="Gene3D" id="2.60.120.260">
    <property type="entry name" value="Galactose-binding domain-like"/>
    <property type="match status" value="1"/>
</dbReference>
<gene>
    <name evidence="8" type="ORF">GWC95_02150</name>
</gene>
<evidence type="ECO:0000256" key="1">
    <source>
        <dbReference type="ARBA" id="ARBA00004442"/>
    </source>
</evidence>
<evidence type="ECO:0000256" key="3">
    <source>
        <dbReference type="ARBA" id="ARBA00023237"/>
    </source>
</evidence>
<dbReference type="Pfam" id="PF00691">
    <property type="entry name" value="OmpA"/>
    <property type="match status" value="1"/>
</dbReference>
<keyword evidence="6" id="KW-0732">Signal</keyword>
<evidence type="ECO:0000256" key="2">
    <source>
        <dbReference type="ARBA" id="ARBA00023136"/>
    </source>
</evidence>
<dbReference type="Gene3D" id="3.30.1330.60">
    <property type="entry name" value="OmpA-like domain"/>
    <property type="match status" value="1"/>
</dbReference>
<dbReference type="InterPro" id="IPR050330">
    <property type="entry name" value="Bact_OuterMem_StrucFunc"/>
</dbReference>
<dbReference type="RefSeq" id="WP_161817023.1">
    <property type="nucleotide sequence ID" value="NZ_JAACJS010000002.1"/>
</dbReference>
<accession>A0ABW9ZQZ3</accession>
<evidence type="ECO:0000313" key="9">
    <source>
        <dbReference type="Proteomes" id="UP000753802"/>
    </source>
</evidence>
<name>A0ABW9ZQZ3_9BACT</name>
<feature type="chain" id="PRO_5046482003" evidence="6">
    <location>
        <begin position="19"/>
        <end position="382"/>
    </location>
</feature>
<feature type="region of interest" description="Disordered" evidence="5">
    <location>
        <begin position="238"/>
        <end position="258"/>
    </location>
</feature>
<evidence type="ECO:0000256" key="4">
    <source>
        <dbReference type="PROSITE-ProRule" id="PRU00473"/>
    </source>
</evidence>
<proteinExistence type="predicted"/>
<reference evidence="8 9" key="1">
    <citation type="submission" date="2020-01" db="EMBL/GenBank/DDBJ databases">
        <title>Genome analysis.</title>
        <authorList>
            <person name="Wu S."/>
            <person name="Wang G."/>
        </authorList>
    </citation>
    <scope>NUCLEOTIDE SEQUENCE [LARGE SCALE GENOMIC DNA]</scope>
    <source>
        <strain evidence="8 9">SYL130</strain>
    </source>
</reference>
<dbReference type="PROSITE" id="PS51123">
    <property type="entry name" value="OMPA_2"/>
    <property type="match status" value="1"/>
</dbReference>
<dbReference type="PANTHER" id="PTHR30329">
    <property type="entry name" value="STATOR ELEMENT OF FLAGELLAR MOTOR COMPLEX"/>
    <property type="match status" value="1"/>
</dbReference>
<evidence type="ECO:0000256" key="5">
    <source>
        <dbReference type="SAM" id="MobiDB-lite"/>
    </source>
</evidence>
<comment type="caution">
    <text evidence="8">The sequence shown here is derived from an EMBL/GenBank/DDBJ whole genome shotgun (WGS) entry which is preliminary data.</text>
</comment>
<sequence length="382" mass="43215">MTRLLLSLLLLPCIKAHAQNLIANPGFEDRNTCTELHKVCAPEGWFRIPLDAVSANKGTAGFLIGNHHDNIVMENVKRPGIGRTYLYTKLLCSLEKGKEYRFTAFFRTGGNDDFHHMNLLWTNFEPFRFQGRILSEKSRYTIKPADKTNDQPVGWKEYELRFVATGEEKYVLIGNLERDVFPGKGSQQRGLIIYEIDNVSLRSVDGNTGACAEISVNKEKLYLNNYRHTPGKFIDEEEEVVSTPTPKDETKTDTPVPAPIVVAPPPVVNDTLVIPDVLFKFDKKDLNPAFAYRLDTLIDKIKNKTFKRIEILGHTDSLGNNTYNQKLSISRAETVKKYLIDRLNYPADIIITKGFAATLPVSTNATGEGRQKNRRVEIVLIK</sequence>